<evidence type="ECO:0000313" key="3">
    <source>
        <dbReference type="Proteomes" id="UP000316968"/>
    </source>
</evidence>
<sequence>MNFLQRIKDGAGRASERAQSAVEIGRLNSHISDIQREIEVHYQRMGQVFYESYSKRDTSPAEDEIMELCTACDLLTEEIAELRGRIADLRNEKLCECGTRLVAGTVVCPHCGRPVEPEAEEAAEDKPAAAVELRKEAPPAGNRVEAEQVHDLVNDPAPLAESDVYVEDVGYADERSGSEAYEAAAYDSGADEPPASGRDRRGMYDDRERAYVEDEAEEVYAAAAPARRDAFVPPPAPAVAAPEDAEDELFETKRFELGREEDEGRSPAAPAAFEDDDREEIEYSPSRERSVRSGEETAEEREERQRRELREIRSRERRKMKEERERQMPAEAPEAKPVYEEEPVLAPVPAHDPEAERRQRERVEREKERQDELDRLIASWNRGGQDPVEEGSDERVEPIIGRRPVGEVVRCQVCGSGLPKGSKWCPHCASEQV</sequence>
<dbReference type="EMBL" id="CP041217">
    <property type="protein sequence ID" value="QDH21809.1"/>
    <property type="molecule type" value="Genomic_DNA"/>
</dbReference>
<protein>
    <recommendedName>
        <fullName evidence="4">Zinc ribbon domain-containing protein</fullName>
    </recommendedName>
</protein>
<reference evidence="2 3" key="1">
    <citation type="submission" date="2019-06" db="EMBL/GenBank/DDBJ databases">
        <title>Saccharibacillus brassicae sp. nov., an endophytic bacterium isolated from Chinese cabbage seeds (Brassica pekinensis).</title>
        <authorList>
            <person name="Jiang L."/>
            <person name="Lee J."/>
            <person name="Kim S.W."/>
        </authorList>
    </citation>
    <scope>NUCLEOTIDE SEQUENCE [LARGE SCALE GENOMIC DNA]</scope>
    <source>
        <strain evidence="3">KCTC 43072 / ATSA2</strain>
    </source>
</reference>
<organism evidence="2 3">
    <name type="scientific">Saccharibacillus brassicae</name>
    <dbReference type="NCBI Taxonomy" id="2583377"/>
    <lineage>
        <taxon>Bacteria</taxon>
        <taxon>Bacillati</taxon>
        <taxon>Bacillota</taxon>
        <taxon>Bacilli</taxon>
        <taxon>Bacillales</taxon>
        <taxon>Paenibacillaceae</taxon>
        <taxon>Saccharibacillus</taxon>
    </lineage>
</organism>
<feature type="compositionally biased region" description="Basic and acidic residues" evidence="1">
    <location>
        <begin position="351"/>
        <end position="375"/>
    </location>
</feature>
<feature type="compositionally biased region" description="Basic and acidic residues" evidence="1">
    <location>
        <begin position="285"/>
        <end position="339"/>
    </location>
</feature>
<evidence type="ECO:0000313" key="2">
    <source>
        <dbReference type="EMBL" id="QDH21809.1"/>
    </source>
</evidence>
<keyword evidence="3" id="KW-1185">Reference proteome</keyword>
<name>A0A4Y6UVR4_SACBS</name>
<feature type="compositionally biased region" description="Acidic residues" evidence="1">
    <location>
        <begin position="273"/>
        <end position="282"/>
    </location>
</feature>
<dbReference type="OrthoDB" id="2066200at2"/>
<dbReference type="AlphaFoldDB" id="A0A4Y6UVR4"/>
<evidence type="ECO:0008006" key="4">
    <source>
        <dbReference type="Google" id="ProtNLM"/>
    </source>
</evidence>
<gene>
    <name evidence="2" type="ORF">FFV09_13710</name>
</gene>
<proteinExistence type="predicted"/>
<dbReference type="RefSeq" id="WP_141448353.1">
    <property type="nucleotide sequence ID" value="NZ_CP041217.1"/>
</dbReference>
<accession>A0A4Y6UVR4</accession>
<dbReference type="KEGG" id="saca:FFV09_13710"/>
<feature type="compositionally biased region" description="Basic and acidic residues" evidence="1">
    <location>
        <begin position="250"/>
        <end position="265"/>
    </location>
</feature>
<dbReference type="Proteomes" id="UP000316968">
    <property type="component" value="Chromosome"/>
</dbReference>
<feature type="region of interest" description="Disordered" evidence="1">
    <location>
        <begin position="225"/>
        <end position="399"/>
    </location>
</feature>
<feature type="region of interest" description="Disordered" evidence="1">
    <location>
        <begin position="181"/>
        <end position="203"/>
    </location>
</feature>
<evidence type="ECO:0000256" key="1">
    <source>
        <dbReference type="SAM" id="MobiDB-lite"/>
    </source>
</evidence>